<dbReference type="PROSITE" id="PS51186">
    <property type="entry name" value="GNAT"/>
    <property type="match status" value="1"/>
</dbReference>
<dbReference type="GO" id="GO:0016747">
    <property type="term" value="F:acyltransferase activity, transferring groups other than amino-acyl groups"/>
    <property type="evidence" value="ECO:0007669"/>
    <property type="project" value="InterPro"/>
</dbReference>
<dbReference type="Pfam" id="PF13508">
    <property type="entry name" value="Acetyltransf_7"/>
    <property type="match status" value="1"/>
</dbReference>
<accession>A0A7X4HGV3</accession>
<dbReference type="InterPro" id="IPR016181">
    <property type="entry name" value="Acyl_CoA_acyltransferase"/>
</dbReference>
<dbReference type="InterPro" id="IPR000182">
    <property type="entry name" value="GNAT_dom"/>
</dbReference>
<feature type="domain" description="N-acetyltransferase" evidence="1">
    <location>
        <begin position="1"/>
        <end position="87"/>
    </location>
</feature>
<sequence length="87" mass="9706">MFGATYLGWLHVHVMWLQESQRGQGYGSELLAVAEAEGLRRGCKQSYVETLSFQALPFYEKCGYKVFSRLPDSPPGGARYALTKSLA</sequence>
<proteinExistence type="predicted"/>
<dbReference type="Proteomes" id="UP000450676">
    <property type="component" value="Unassembled WGS sequence"/>
</dbReference>
<dbReference type="Gene3D" id="3.40.630.30">
    <property type="match status" value="1"/>
</dbReference>
<protein>
    <submittedName>
        <fullName evidence="2">GNAT family N-acetyltransferase</fullName>
    </submittedName>
</protein>
<evidence type="ECO:0000313" key="3">
    <source>
        <dbReference type="Proteomes" id="UP000450676"/>
    </source>
</evidence>
<evidence type="ECO:0000313" key="2">
    <source>
        <dbReference type="EMBL" id="MYN09920.1"/>
    </source>
</evidence>
<dbReference type="RefSeq" id="WP_161074218.1">
    <property type="nucleotide sequence ID" value="NZ_CP086370.1"/>
</dbReference>
<gene>
    <name evidence="2" type="ORF">GTP77_21610</name>
</gene>
<comment type="caution">
    <text evidence="2">The sequence shown here is derived from an EMBL/GenBank/DDBJ whole genome shotgun (WGS) entry which is preliminary data.</text>
</comment>
<name>A0A7X4HGV3_9BURK</name>
<reference evidence="2 3" key="1">
    <citation type="submission" date="2019-12" db="EMBL/GenBank/DDBJ databases">
        <title>Novel species isolated from a subtropical stream in China.</title>
        <authorList>
            <person name="Lu H."/>
        </authorList>
    </citation>
    <scope>NUCLEOTIDE SEQUENCE [LARGE SCALE GENOMIC DNA]</scope>
    <source>
        <strain evidence="2 3">FT127W</strain>
    </source>
</reference>
<keyword evidence="2" id="KW-0808">Transferase</keyword>
<dbReference type="EMBL" id="WWCU01000029">
    <property type="protein sequence ID" value="MYN09920.1"/>
    <property type="molecule type" value="Genomic_DNA"/>
</dbReference>
<dbReference type="CDD" id="cd04301">
    <property type="entry name" value="NAT_SF"/>
    <property type="match status" value="1"/>
</dbReference>
<dbReference type="SUPFAM" id="SSF55729">
    <property type="entry name" value="Acyl-CoA N-acyltransferases (Nat)"/>
    <property type="match status" value="1"/>
</dbReference>
<dbReference type="AlphaFoldDB" id="A0A7X4HGV3"/>
<evidence type="ECO:0000259" key="1">
    <source>
        <dbReference type="PROSITE" id="PS51186"/>
    </source>
</evidence>
<keyword evidence="3" id="KW-1185">Reference proteome</keyword>
<organism evidence="2 3">
    <name type="scientific">Pseudoduganella aquatica</name>
    <dbReference type="NCBI Taxonomy" id="2660641"/>
    <lineage>
        <taxon>Bacteria</taxon>
        <taxon>Pseudomonadati</taxon>
        <taxon>Pseudomonadota</taxon>
        <taxon>Betaproteobacteria</taxon>
        <taxon>Burkholderiales</taxon>
        <taxon>Oxalobacteraceae</taxon>
        <taxon>Telluria group</taxon>
        <taxon>Pseudoduganella</taxon>
    </lineage>
</organism>